<dbReference type="InterPro" id="IPR036388">
    <property type="entry name" value="WH-like_DNA-bd_sf"/>
</dbReference>
<proteinExistence type="predicted"/>
<evidence type="ECO:0000256" key="1">
    <source>
        <dbReference type="ARBA" id="ARBA00022491"/>
    </source>
</evidence>
<dbReference type="InterPro" id="IPR012770">
    <property type="entry name" value="TreR"/>
</dbReference>
<evidence type="ECO:0000256" key="2">
    <source>
        <dbReference type="ARBA" id="ARBA00023015"/>
    </source>
</evidence>
<gene>
    <name evidence="7" type="ordered locus">Bsel_2744</name>
</gene>
<keyword evidence="3" id="KW-0238">DNA-binding</keyword>
<dbReference type="AlphaFoldDB" id="D6XYH2"/>
<reference evidence="7" key="1">
    <citation type="submission" date="2009-10" db="EMBL/GenBank/DDBJ databases">
        <title>Complete sequence of Bacillus selenitireducens MLS10.</title>
        <authorList>
            <consortium name="US DOE Joint Genome Institute"/>
            <person name="Lucas S."/>
            <person name="Copeland A."/>
            <person name="Lapidus A."/>
            <person name="Glavina del Rio T."/>
            <person name="Dalin E."/>
            <person name="Tice H."/>
            <person name="Bruce D."/>
            <person name="Goodwin L."/>
            <person name="Pitluck S."/>
            <person name="Sims D."/>
            <person name="Brettin T."/>
            <person name="Detter J.C."/>
            <person name="Han C."/>
            <person name="Larimer F."/>
            <person name="Land M."/>
            <person name="Hauser L."/>
            <person name="Kyrpides N."/>
            <person name="Ovchinnikova G."/>
            <person name="Stolz J."/>
        </authorList>
    </citation>
    <scope>NUCLEOTIDE SEQUENCE [LARGE SCALE GENOMIC DNA]</scope>
    <source>
        <strain evidence="7">MLS10</strain>
    </source>
</reference>
<dbReference type="SMART" id="SM00866">
    <property type="entry name" value="UTRA"/>
    <property type="match status" value="1"/>
</dbReference>
<dbReference type="RefSeq" id="WP_013173655.1">
    <property type="nucleotide sequence ID" value="NC_014219.1"/>
</dbReference>
<dbReference type="GO" id="GO:0003700">
    <property type="term" value="F:DNA-binding transcription factor activity"/>
    <property type="evidence" value="ECO:0007669"/>
    <property type="project" value="UniProtKB-UniRule"/>
</dbReference>
<dbReference type="HOGENOM" id="CLU_063236_5_2_9"/>
<dbReference type="PROSITE" id="PS50949">
    <property type="entry name" value="HTH_GNTR"/>
    <property type="match status" value="1"/>
</dbReference>
<dbReference type="OrthoDB" id="9816541at2"/>
<accession>D6XYH2</accession>
<evidence type="ECO:0000259" key="6">
    <source>
        <dbReference type="PROSITE" id="PS50949"/>
    </source>
</evidence>
<dbReference type="KEGG" id="bse:Bsel_2744"/>
<dbReference type="Pfam" id="PF07702">
    <property type="entry name" value="UTRA"/>
    <property type="match status" value="1"/>
</dbReference>
<dbReference type="InterPro" id="IPR036390">
    <property type="entry name" value="WH_DNA-bd_sf"/>
</dbReference>
<sequence>MQNKYIEIYKRIADQIQDGLYAPGTKLPSEHELMNQFDTSRETIRKALNLLAQNGFIQKIQGKGSVVLDAQKFDFPVSGLVSFRELAEKMGQRFRTHVEDLAYEKPAEEIRAKLQIPAGGHIWRVLRVREIDGERIILDKDYLNSTYVDHLTKEICEDSIYQYIEGDLGLTISFAKKEIVVEEPTEEDRRLLELNGHMNIVVVRNFVYLDDATLFQYTESRHRPDKFRFVDFARRSHGK</sequence>
<evidence type="ECO:0000313" key="7">
    <source>
        <dbReference type="EMBL" id="ADI00241.1"/>
    </source>
</evidence>
<dbReference type="EMBL" id="CP001791">
    <property type="protein sequence ID" value="ADI00241.1"/>
    <property type="molecule type" value="Genomic_DNA"/>
</dbReference>
<keyword evidence="8" id="KW-1185">Reference proteome</keyword>
<dbReference type="SUPFAM" id="SSF46785">
    <property type="entry name" value="Winged helix' DNA-binding domain"/>
    <property type="match status" value="1"/>
</dbReference>
<evidence type="ECO:0000256" key="4">
    <source>
        <dbReference type="ARBA" id="ARBA00023163"/>
    </source>
</evidence>
<dbReference type="PANTHER" id="PTHR44846">
    <property type="entry name" value="MANNOSYL-D-GLYCERATE TRANSPORT/METABOLISM SYSTEM REPRESSOR MNGR-RELATED"/>
    <property type="match status" value="1"/>
</dbReference>
<dbReference type="eggNOG" id="COG2188">
    <property type="taxonomic scope" value="Bacteria"/>
</dbReference>
<dbReference type="Gene3D" id="1.10.10.10">
    <property type="entry name" value="Winged helix-like DNA-binding domain superfamily/Winged helix DNA-binding domain"/>
    <property type="match status" value="1"/>
</dbReference>
<dbReference type="Pfam" id="PF00392">
    <property type="entry name" value="GntR"/>
    <property type="match status" value="1"/>
</dbReference>
<organism evidence="7 8">
    <name type="scientific">Bacillus selenitireducens (strain ATCC 700615 / DSM 15326 / MLS10)</name>
    <dbReference type="NCBI Taxonomy" id="439292"/>
    <lineage>
        <taxon>Bacteria</taxon>
        <taxon>Bacillati</taxon>
        <taxon>Bacillota</taxon>
        <taxon>Bacilli</taxon>
        <taxon>Bacillales</taxon>
        <taxon>Bacillaceae</taxon>
        <taxon>Salisediminibacterium</taxon>
    </lineage>
</organism>
<feature type="domain" description="HTH gntR-type" evidence="6">
    <location>
        <begin position="2"/>
        <end position="70"/>
    </location>
</feature>
<dbReference type="Proteomes" id="UP000000271">
    <property type="component" value="Chromosome"/>
</dbReference>
<dbReference type="Gene3D" id="3.40.1410.10">
    <property type="entry name" value="Chorismate lyase-like"/>
    <property type="match status" value="1"/>
</dbReference>
<dbReference type="InterPro" id="IPR050679">
    <property type="entry name" value="Bact_HTH_transcr_reg"/>
</dbReference>
<name>D6XYH2_BACIE</name>
<dbReference type="PRINTS" id="PR00035">
    <property type="entry name" value="HTHGNTR"/>
</dbReference>
<evidence type="ECO:0000256" key="5">
    <source>
        <dbReference type="NCBIfam" id="TIGR02404"/>
    </source>
</evidence>
<keyword evidence="4" id="KW-0804">Transcription</keyword>
<dbReference type="InterPro" id="IPR000524">
    <property type="entry name" value="Tscrpt_reg_HTH_GntR"/>
</dbReference>
<dbReference type="SMART" id="SM00345">
    <property type="entry name" value="HTH_GNTR"/>
    <property type="match status" value="1"/>
</dbReference>
<dbReference type="GO" id="GO:0003677">
    <property type="term" value="F:DNA binding"/>
    <property type="evidence" value="ECO:0007669"/>
    <property type="project" value="UniProtKB-UniRule"/>
</dbReference>
<dbReference type="InterPro" id="IPR028978">
    <property type="entry name" value="Chorismate_lyase_/UTRA_dom_sf"/>
</dbReference>
<protein>
    <recommendedName>
        <fullName evidence="5">Trehalose operon repressor</fullName>
    </recommendedName>
</protein>
<dbReference type="SUPFAM" id="SSF64288">
    <property type="entry name" value="Chorismate lyase-like"/>
    <property type="match status" value="1"/>
</dbReference>
<keyword evidence="1" id="KW-0678">Repressor</keyword>
<dbReference type="GO" id="GO:0045892">
    <property type="term" value="P:negative regulation of DNA-templated transcription"/>
    <property type="evidence" value="ECO:0007669"/>
    <property type="project" value="TreeGrafter"/>
</dbReference>
<keyword evidence="2" id="KW-0805">Transcription regulation</keyword>
<evidence type="ECO:0000313" key="8">
    <source>
        <dbReference type="Proteomes" id="UP000000271"/>
    </source>
</evidence>
<dbReference type="CDD" id="cd07377">
    <property type="entry name" value="WHTH_GntR"/>
    <property type="match status" value="1"/>
</dbReference>
<dbReference type="PANTHER" id="PTHR44846:SF12">
    <property type="entry name" value="HTH-TYPE TRANSCRIPTIONAL REGULATOR TRER"/>
    <property type="match status" value="1"/>
</dbReference>
<evidence type="ECO:0000256" key="3">
    <source>
        <dbReference type="ARBA" id="ARBA00023125"/>
    </source>
</evidence>
<dbReference type="FunFam" id="3.40.1410.10:FF:000008">
    <property type="entry name" value="Transcriptional regulator, GntR family"/>
    <property type="match status" value="1"/>
</dbReference>
<dbReference type="STRING" id="439292.Bsel_2744"/>
<dbReference type="NCBIfam" id="TIGR02404">
    <property type="entry name" value="trehalos_R_Bsub"/>
    <property type="match status" value="1"/>
</dbReference>
<dbReference type="InterPro" id="IPR011663">
    <property type="entry name" value="UTRA"/>
</dbReference>